<reference evidence="2" key="1">
    <citation type="submission" date="2019-07" db="EMBL/GenBank/DDBJ databases">
        <title>Annotation for the trematode Paragonimus miyazaki's.</title>
        <authorList>
            <person name="Choi Y.-J."/>
        </authorList>
    </citation>
    <scope>NUCLEOTIDE SEQUENCE</scope>
    <source>
        <strain evidence="2">Japan</strain>
    </source>
</reference>
<keyword evidence="1" id="KW-1133">Transmembrane helix</keyword>
<gene>
    <name evidence="2" type="ORF">EG68_04949</name>
</gene>
<keyword evidence="1" id="KW-0472">Membrane</keyword>
<evidence type="ECO:0000313" key="3">
    <source>
        <dbReference type="Proteomes" id="UP000822476"/>
    </source>
</evidence>
<dbReference type="Proteomes" id="UP000822476">
    <property type="component" value="Unassembled WGS sequence"/>
</dbReference>
<evidence type="ECO:0000256" key="1">
    <source>
        <dbReference type="SAM" id="Phobius"/>
    </source>
</evidence>
<dbReference type="AlphaFoldDB" id="A0A8S9YY85"/>
<feature type="transmembrane region" description="Helical" evidence="1">
    <location>
        <begin position="43"/>
        <end position="67"/>
    </location>
</feature>
<dbReference type="OrthoDB" id="6256597at2759"/>
<comment type="caution">
    <text evidence="2">The sequence shown here is derived from an EMBL/GenBank/DDBJ whole genome shotgun (WGS) entry which is preliminary data.</text>
</comment>
<organism evidence="2 3">
    <name type="scientific">Paragonimus skrjabini miyazakii</name>
    <dbReference type="NCBI Taxonomy" id="59628"/>
    <lineage>
        <taxon>Eukaryota</taxon>
        <taxon>Metazoa</taxon>
        <taxon>Spiralia</taxon>
        <taxon>Lophotrochozoa</taxon>
        <taxon>Platyhelminthes</taxon>
        <taxon>Trematoda</taxon>
        <taxon>Digenea</taxon>
        <taxon>Plagiorchiida</taxon>
        <taxon>Troglotremata</taxon>
        <taxon>Troglotrematidae</taxon>
        <taxon>Paragonimus</taxon>
    </lineage>
</organism>
<dbReference type="EMBL" id="JTDE01001972">
    <property type="protein sequence ID" value="KAF7258063.1"/>
    <property type="molecule type" value="Genomic_DNA"/>
</dbReference>
<name>A0A8S9YY85_9TREM</name>
<feature type="transmembrane region" description="Helical" evidence="1">
    <location>
        <begin position="79"/>
        <end position="100"/>
    </location>
</feature>
<proteinExistence type="predicted"/>
<keyword evidence="1" id="KW-0812">Transmembrane</keyword>
<sequence>MIAISPMRMMFLVTLAIAVILGVVVLSIDSTIHNIRTDKDAAYIAFNIIGIIFLITSLVLMLFLLLLCGDRYKPMMLSIIVCTALGMVCYSISVGVLSSIQTLPVSAWMLSALWTCVIAVIIALVFLFSDPESI</sequence>
<accession>A0A8S9YY85</accession>
<evidence type="ECO:0000313" key="2">
    <source>
        <dbReference type="EMBL" id="KAF7258063.1"/>
    </source>
</evidence>
<keyword evidence="3" id="KW-1185">Reference proteome</keyword>
<feature type="transmembrane region" description="Helical" evidence="1">
    <location>
        <begin position="106"/>
        <end position="128"/>
    </location>
</feature>
<protein>
    <submittedName>
        <fullName evidence="2">Uncharacterized protein</fullName>
    </submittedName>
</protein>